<accession>A0AAV0TT00</accession>
<dbReference type="Pfam" id="PF08576">
    <property type="entry name" value="DUF1764"/>
    <property type="match status" value="1"/>
</dbReference>
<dbReference type="PANTHER" id="PTHR34066:SF1">
    <property type="entry name" value="DUF1764 FAMILY PROTEIN"/>
    <property type="match status" value="1"/>
</dbReference>
<comment type="caution">
    <text evidence="3">The sequence shown here is derived from an EMBL/GenBank/DDBJ whole genome shotgun (WGS) entry which is preliminary data.</text>
</comment>
<dbReference type="Proteomes" id="UP001157938">
    <property type="component" value="Unassembled WGS sequence"/>
</dbReference>
<gene>
    <name evidence="2" type="ORF">PFR001_LOCUS1664</name>
    <name evidence="3" type="ORF">PFR002_LOCUS5184</name>
</gene>
<feature type="region of interest" description="Disordered" evidence="1">
    <location>
        <begin position="1"/>
        <end position="35"/>
    </location>
</feature>
<evidence type="ECO:0008006" key="6">
    <source>
        <dbReference type="Google" id="ProtNLM"/>
    </source>
</evidence>
<evidence type="ECO:0000313" key="3">
    <source>
        <dbReference type="EMBL" id="CAI5725730.1"/>
    </source>
</evidence>
<reference evidence="2 4" key="1">
    <citation type="submission" date="2021-11" db="EMBL/GenBank/DDBJ databases">
        <authorList>
            <person name="Islam A."/>
            <person name="Islam S."/>
            <person name="Flora M.S."/>
            <person name="Rahman M."/>
            <person name="Ziaur R.M."/>
            <person name="Epstein J.H."/>
            <person name="Hassan M."/>
            <person name="Klassen M."/>
            <person name="Woodard K."/>
            <person name="Webb A."/>
            <person name="Webby R.J."/>
            <person name="El Zowalaty M.E."/>
        </authorList>
    </citation>
    <scope>NUCLEOTIDE SEQUENCE [LARGE SCALE GENOMIC DNA]</scope>
    <source>
        <strain evidence="2">Pf1</strain>
    </source>
</reference>
<evidence type="ECO:0000313" key="5">
    <source>
        <dbReference type="Proteomes" id="UP001159659"/>
    </source>
</evidence>
<dbReference type="EMBL" id="CAKLBC010000339">
    <property type="protein sequence ID" value="CAH0486007.1"/>
    <property type="molecule type" value="Genomic_DNA"/>
</dbReference>
<evidence type="ECO:0000256" key="1">
    <source>
        <dbReference type="SAM" id="MobiDB-lite"/>
    </source>
</evidence>
<dbReference type="EMBL" id="CANTFK010000766">
    <property type="protein sequence ID" value="CAI5725730.1"/>
    <property type="molecule type" value="Genomic_DNA"/>
</dbReference>
<dbReference type="AlphaFoldDB" id="A0AAV0TT00"/>
<keyword evidence="4" id="KW-1185">Reference proteome</keyword>
<dbReference type="Proteomes" id="UP001159659">
    <property type="component" value="Unassembled WGS sequence"/>
</dbReference>
<feature type="region of interest" description="Disordered" evidence="1">
    <location>
        <begin position="119"/>
        <end position="180"/>
    </location>
</feature>
<proteinExistence type="predicted"/>
<dbReference type="InterPro" id="IPR013885">
    <property type="entry name" value="DUF1764_euk"/>
</dbReference>
<name>A0AAV0TT00_9STRA</name>
<evidence type="ECO:0000313" key="2">
    <source>
        <dbReference type="EMBL" id="CAH0486007.1"/>
    </source>
</evidence>
<reference evidence="3" key="2">
    <citation type="submission" date="2022-12" db="EMBL/GenBank/DDBJ databases">
        <authorList>
            <person name="Webb A."/>
        </authorList>
    </citation>
    <scope>NUCLEOTIDE SEQUENCE</scope>
    <source>
        <strain evidence="3">Pf2</strain>
    </source>
</reference>
<evidence type="ECO:0000313" key="4">
    <source>
        <dbReference type="Proteomes" id="UP001157938"/>
    </source>
</evidence>
<feature type="region of interest" description="Disordered" evidence="1">
    <location>
        <begin position="71"/>
        <end position="91"/>
    </location>
</feature>
<sequence length="210" mass="23801">MVNKKKRNRVQTTNAIDEKEVTGPLQSEQKPKKKKFKFLKTLTNDATPKPIPANDAQVQEKYAQKTETLIADESALHETKKKKKKKSPGASIAPANVIVAIDKKKTEGSEIDDLFASLKTTKQKKNIEEEQQKLAEEEEERREKKENEQLQQQIKKLEAKNTNSSAAGLNPDPRPVRYDEDGLPIYTEASLQINRGGNTKDCPFDCWCCF</sequence>
<feature type="compositionally biased region" description="Basic and acidic residues" evidence="1">
    <location>
        <begin position="125"/>
        <end position="148"/>
    </location>
</feature>
<protein>
    <recommendedName>
        <fullName evidence="6">DUF1764 domain-containing protein</fullName>
    </recommendedName>
</protein>
<dbReference type="PANTHER" id="PTHR34066">
    <property type="entry name" value="GROWTH FACTOR 2"/>
    <property type="match status" value="1"/>
</dbReference>
<organism evidence="3 5">
    <name type="scientific">Peronospora farinosa</name>
    <dbReference type="NCBI Taxonomy" id="134698"/>
    <lineage>
        <taxon>Eukaryota</taxon>
        <taxon>Sar</taxon>
        <taxon>Stramenopiles</taxon>
        <taxon>Oomycota</taxon>
        <taxon>Peronosporomycetes</taxon>
        <taxon>Peronosporales</taxon>
        <taxon>Peronosporaceae</taxon>
        <taxon>Peronospora</taxon>
    </lineage>
</organism>